<dbReference type="RefSeq" id="WP_250873391.1">
    <property type="nucleotide sequence ID" value="NZ_JALXFV010000003.1"/>
</dbReference>
<evidence type="ECO:0000256" key="2">
    <source>
        <dbReference type="SAM" id="Phobius"/>
    </source>
</evidence>
<protein>
    <recommendedName>
        <fullName evidence="5">PGF-CTERM sorting domain-containing protein</fullName>
    </recommendedName>
</protein>
<feature type="compositionally biased region" description="Low complexity" evidence="1">
    <location>
        <begin position="86"/>
        <end position="106"/>
    </location>
</feature>
<feature type="transmembrane region" description="Helical" evidence="2">
    <location>
        <begin position="125"/>
        <end position="143"/>
    </location>
</feature>
<comment type="caution">
    <text evidence="3">The sequence shown here is derived from an EMBL/GenBank/DDBJ whole genome shotgun (WGS) entry which is preliminary data.</text>
</comment>
<dbReference type="Proteomes" id="UP001597187">
    <property type="component" value="Unassembled WGS sequence"/>
</dbReference>
<feature type="region of interest" description="Disordered" evidence="1">
    <location>
        <begin position="84"/>
        <end position="115"/>
    </location>
</feature>
<dbReference type="EMBL" id="JBHUDC010000003">
    <property type="protein sequence ID" value="MFD1513437.1"/>
    <property type="molecule type" value="Genomic_DNA"/>
</dbReference>
<evidence type="ECO:0000313" key="4">
    <source>
        <dbReference type="Proteomes" id="UP001597187"/>
    </source>
</evidence>
<evidence type="ECO:0000256" key="1">
    <source>
        <dbReference type="SAM" id="MobiDB-lite"/>
    </source>
</evidence>
<keyword evidence="2" id="KW-0812">Transmembrane</keyword>
<keyword evidence="2" id="KW-1133">Transmembrane helix</keyword>
<sequence>MEVVITLSVPNGMQITGASDTFSSGAGMATARFTVNPGAGIKDIRANVYSSNAGQRTVTADITYWPVGHKDMAKEMDGIALSYNVEEPTTPTAEENAALEEPAATESNGDSESESAGIVLSETNLLIGVFVALLLVAIVGLAARGR</sequence>
<name>A0ABD6AV38_9EURY</name>
<accession>A0ABD6AV38</accession>
<organism evidence="3 4">
    <name type="scientific">Halomarina rubra</name>
    <dbReference type="NCBI Taxonomy" id="2071873"/>
    <lineage>
        <taxon>Archaea</taxon>
        <taxon>Methanobacteriati</taxon>
        <taxon>Methanobacteriota</taxon>
        <taxon>Stenosarchaea group</taxon>
        <taxon>Halobacteria</taxon>
        <taxon>Halobacteriales</taxon>
        <taxon>Natronomonadaceae</taxon>
        <taxon>Halomarina</taxon>
    </lineage>
</organism>
<keyword evidence="2" id="KW-0472">Membrane</keyword>
<evidence type="ECO:0000313" key="3">
    <source>
        <dbReference type="EMBL" id="MFD1513437.1"/>
    </source>
</evidence>
<gene>
    <name evidence="3" type="ORF">ACFSBT_09120</name>
</gene>
<reference evidence="3 4" key="1">
    <citation type="journal article" date="2019" name="Int. J. Syst. Evol. Microbiol.">
        <title>The Global Catalogue of Microorganisms (GCM) 10K type strain sequencing project: providing services to taxonomists for standard genome sequencing and annotation.</title>
        <authorList>
            <consortium name="The Broad Institute Genomics Platform"/>
            <consortium name="The Broad Institute Genome Sequencing Center for Infectious Disease"/>
            <person name="Wu L."/>
            <person name="Ma J."/>
        </authorList>
    </citation>
    <scope>NUCLEOTIDE SEQUENCE [LARGE SCALE GENOMIC DNA]</scope>
    <source>
        <strain evidence="3 4">CGMCC 1.12563</strain>
    </source>
</reference>
<proteinExistence type="predicted"/>
<dbReference type="AlphaFoldDB" id="A0ABD6AV38"/>
<evidence type="ECO:0008006" key="5">
    <source>
        <dbReference type="Google" id="ProtNLM"/>
    </source>
</evidence>
<keyword evidence="4" id="KW-1185">Reference proteome</keyword>